<sequence>IMSQQSTNAYMVANLLEKMSNQDRDFRYMALNDLMNELQKESFHMESMIEGKVVKAVLLLMDDKNGEVQNLAVKCLGPLVKQIKEENLLKIIDCLNEYASQQKNDELRGISSVGLKTVVSEVDTSKGNQVCTQIIPKLLTTIQNTNASYEMQMDTLDILSEVLARFGGQISLDQQTQIQSVLLPLLSHNRAAIRKRITISIGYLVVHTNDELFNQLFTFIMDGLKNKANSSEKLRTLVQCAGVLSRYNTARLGRHLAQVIPIIANYTSKADDDDELREICLQTLESFVLRCPNEISSFITDITNFALEYVRYDPNFVEDNDEEDEEMEEEEEEEEDEYDDEVADYSDDDDDMSWKVRRSASKVLCAIVETRSDLLQQIYEDVAPVLINRFKEREESVRVDILQTFIALLRQTNVYGGTASGTDRPRRNSVTSYGDQIDLLPTSPVNGANGDSAMETTDGPKQLLRSLVPKICRALSKQLSAKSTQTRQIGFHLLRELTTVLQGGLDDQIELFFPAIETSLSNTAAEQQHASSSNLKIEILYFLRLFFHNHHTDNIRIMIDRLAPSVIKSISDRFYKITSEAFLVCIELIKVIRPIYLEKNGQYQITDIAPENVQYINQIYEVTLNVLNTSDADQEVKERSIMCLGTLLAQVGDVLQSQQRQAWDVLLERLRNEVTRLISVKTLNAVSQSPIAAGEELQRCVLVAVEDISLLLRKSNRPLRIASLECLNVLVNRFGQSISAKSYLTLLHELKPLISDSDLHLLPLALKTVESILSVSPSSVNEVKSFILPSLFQLMESPLLQGSSLESLLNMFAAFAKVSPADYQALVHGLVDPLLSAKTSAGVSAGGVAAVANKQAASTVAQCVAVLAANANDNNCDTTIREFQNYLTTPNVNDSILYLALLTIGEIGRRIDLSAYDNMDELVTNMFVSQSEEVKFAAAFALGNICVGNIHKYLPSIVTQIKEQPKRRYLLLHALKELITRYDGNSKDNSLSSTADEIWTLLLESSESDQEEGTRTVVAECLGKLALTDSRKFLPQLEDRLTSTSAFVRATVATAIKYAVVDPSPEYDDLLKPIMAKFLSLLEDADLNVRRLALLTINSAAHRKPYLIRNVLDQLIPLLYAETVVKEELIHTVEMGPFKHKVDDGLEIRKAAYECMYTLLSTCLDKIDVYGFLDHIRVGLDDQHDIKMLAYLMLIRLSKVAPTAVSQRLDELIVPFKTTLDFKMRSNAVKQEVEKNQELIRAVIRCIVALNPLSDPIVSPRFEQFVSSVKTGPFSDDIKSTILETESRENRSVDYMDLSS</sequence>
<accession>A0A8H7QXF5</accession>
<evidence type="ECO:0000313" key="6">
    <source>
        <dbReference type="EMBL" id="KAG2200579.1"/>
    </source>
</evidence>
<dbReference type="Pfam" id="PF08623">
    <property type="entry name" value="TIP120"/>
    <property type="match status" value="1"/>
</dbReference>
<feature type="domain" description="TATA-binding protein interacting (TIP20)" evidence="5">
    <location>
        <begin position="1107"/>
        <end position="1270"/>
    </location>
</feature>
<name>A0A8H7QXF5_9FUNG</name>
<evidence type="ECO:0000256" key="2">
    <source>
        <dbReference type="ARBA" id="ARBA00022737"/>
    </source>
</evidence>
<dbReference type="Pfam" id="PF25782">
    <property type="entry name" value="TPR_CAND1"/>
    <property type="match status" value="1"/>
</dbReference>
<dbReference type="InterPro" id="IPR013932">
    <property type="entry name" value="TATA-bd_TIP120"/>
</dbReference>
<organism evidence="6 7">
    <name type="scientific">Mucor plumbeus</name>
    <dbReference type="NCBI Taxonomy" id="97098"/>
    <lineage>
        <taxon>Eukaryota</taxon>
        <taxon>Fungi</taxon>
        <taxon>Fungi incertae sedis</taxon>
        <taxon>Mucoromycota</taxon>
        <taxon>Mucoromycotina</taxon>
        <taxon>Mucoromycetes</taxon>
        <taxon>Mucorales</taxon>
        <taxon>Mucorineae</taxon>
        <taxon>Mucoraceae</taxon>
        <taxon>Mucor</taxon>
    </lineage>
</organism>
<evidence type="ECO:0000259" key="5">
    <source>
        <dbReference type="Pfam" id="PF08623"/>
    </source>
</evidence>
<evidence type="ECO:0000256" key="1">
    <source>
        <dbReference type="ARBA" id="ARBA00007657"/>
    </source>
</evidence>
<keyword evidence="2" id="KW-0677">Repeat</keyword>
<dbReference type="Proteomes" id="UP000650833">
    <property type="component" value="Unassembled WGS sequence"/>
</dbReference>
<protein>
    <recommendedName>
        <fullName evidence="5">TATA-binding protein interacting (TIP20) domain-containing protein</fullName>
    </recommendedName>
</protein>
<evidence type="ECO:0000256" key="3">
    <source>
        <dbReference type="ARBA" id="ARBA00022786"/>
    </source>
</evidence>
<dbReference type="Gene3D" id="1.25.10.10">
    <property type="entry name" value="Leucine-rich Repeat Variant"/>
    <property type="match status" value="1"/>
</dbReference>
<evidence type="ECO:0000256" key="4">
    <source>
        <dbReference type="SAM" id="MobiDB-lite"/>
    </source>
</evidence>
<dbReference type="PANTHER" id="PTHR12696">
    <property type="entry name" value="TIP120"/>
    <property type="match status" value="1"/>
</dbReference>
<dbReference type="EMBL" id="JAEPRC010000312">
    <property type="protein sequence ID" value="KAG2200579.1"/>
    <property type="molecule type" value="Genomic_DNA"/>
</dbReference>
<evidence type="ECO:0000313" key="7">
    <source>
        <dbReference type="Proteomes" id="UP000650833"/>
    </source>
</evidence>
<dbReference type="SUPFAM" id="SSF48371">
    <property type="entry name" value="ARM repeat"/>
    <property type="match status" value="1"/>
</dbReference>
<reference evidence="6" key="1">
    <citation type="submission" date="2020-12" db="EMBL/GenBank/DDBJ databases">
        <title>Metabolic potential, ecology and presence of endohyphal bacteria is reflected in genomic diversity of Mucoromycotina.</title>
        <authorList>
            <person name="Muszewska A."/>
            <person name="Okrasinska A."/>
            <person name="Steczkiewicz K."/>
            <person name="Drgas O."/>
            <person name="Orlowska M."/>
            <person name="Perlinska-Lenart U."/>
            <person name="Aleksandrzak-Piekarczyk T."/>
            <person name="Szatraj K."/>
            <person name="Zielenkiewicz U."/>
            <person name="Pilsyk S."/>
            <person name="Malc E."/>
            <person name="Mieczkowski P."/>
            <person name="Kruszewska J.S."/>
            <person name="Biernat P."/>
            <person name="Pawlowska J."/>
        </authorList>
    </citation>
    <scope>NUCLEOTIDE SEQUENCE</scope>
    <source>
        <strain evidence="6">CBS 226.32</strain>
    </source>
</reference>
<dbReference type="GO" id="GO:0010265">
    <property type="term" value="P:SCF complex assembly"/>
    <property type="evidence" value="ECO:0007669"/>
    <property type="project" value="InterPro"/>
</dbReference>
<keyword evidence="3" id="KW-0833">Ubl conjugation pathway</keyword>
<feature type="non-terminal residue" evidence="6">
    <location>
        <position position="1"/>
    </location>
</feature>
<feature type="region of interest" description="Disordered" evidence="4">
    <location>
        <begin position="317"/>
        <end position="350"/>
    </location>
</feature>
<dbReference type="InterPro" id="IPR039852">
    <property type="entry name" value="CAND1/CAND2"/>
</dbReference>
<gene>
    <name evidence="6" type="ORF">INT46_001373</name>
</gene>
<comment type="caution">
    <text evidence="6">The sequence shown here is derived from an EMBL/GenBank/DDBJ whole genome shotgun (WGS) entry which is preliminary data.</text>
</comment>
<keyword evidence="7" id="KW-1185">Reference proteome</keyword>
<dbReference type="InterPro" id="IPR011989">
    <property type="entry name" value="ARM-like"/>
</dbReference>
<dbReference type="OrthoDB" id="6260732at2759"/>
<dbReference type="InterPro" id="IPR016024">
    <property type="entry name" value="ARM-type_fold"/>
</dbReference>
<comment type="similarity">
    <text evidence="1">Belongs to the CAND family.</text>
</comment>
<proteinExistence type="inferred from homology"/>